<dbReference type="InterPro" id="IPR036259">
    <property type="entry name" value="MFS_trans_sf"/>
</dbReference>
<dbReference type="InterPro" id="IPR011701">
    <property type="entry name" value="MFS"/>
</dbReference>
<feature type="transmembrane region" description="Helical" evidence="7">
    <location>
        <begin position="107"/>
        <end position="125"/>
    </location>
</feature>
<proteinExistence type="predicted"/>
<dbReference type="Pfam" id="PF07690">
    <property type="entry name" value="MFS_1"/>
    <property type="match status" value="1"/>
</dbReference>
<keyword evidence="4 7" id="KW-0812">Transmembrane</keyword>
<protein>
    <submittedName>
        <fullName evidence="9">Major facilitator superfamily MFS_1</fullName>
    </submittedName>
</protein>
<feature type="transmembrane region" description="Helical" evidence="7">
    <location>
        <begin position="312"/>
        <end position="329"/>
    </location>
</feature>
<dbReference type="Proteomes" id="UP000019277">
    <property type="component" value="Unassembled WGS sequence"/>
</dbReference>
<dbReference type="PANTHER" id="PTHR23517">
    <property type="entry name" value="RESISTANCE PROTEIN MDTM, PUTATIVE-RELATED-RELATED"/>
    <property type="match status" value="1"/>
</dbReference>
<evidence type="ECO:0000256" key="4">
    <source>
        <dbReference type="ARBA" id="ARBA00022692"/>
    </source>
</evidence>
<gene>
    <name evidence="9" type="ORF">UO65_4318</name>
</gene>
<feature type="transmembrane region" description="Helical" evidence="7">
    <location>
        <begin position="289"/>
        <end position="306"/>
    </location>
</feature>
<keyword evidence="10" id="KW-1185">Reference proteome</keyword>
<evidence type="ECO:0000256" key="2">
    <source>
        <dbReference type="ARBA" id="ARBA00022448"/>
    </source>
</evidence>
<dbReference type="EMBL" id="AYXG01000161">
    <property type="protein sequence ID" value="EWC60430.1"/>
    <property type="molecule type" value="Genomic_DNA"/>
</dbReference>
<accession>A0A8E2X616</accession>
<comment type="caution">
    <text evidence="9">The sequence shown here is derived from an EMBL/GenBank/DDBJ whole genome shotgun (WGS) entry which is preliminary data.</text>
</comment>
<feature type="transmembrane region" description="Helical" evidence="7">
    <location>
        <begin position="174"/>
        <end position="196"/>
    </location>
</feature>
<dbReference type="eggNOG" id="COG0477">
    <property type="taxonomic scope" value="Bacteria"/>
</dbReference>
<organism evidence="9 10">
    <name type="scientific">Actinokineospora spheciospongiae</name>
    <dbReference type="NCBI Taxonomy" id="909613"/>
    <lineage>
        <taxon>Bacteria</taxon>
        <taxon>Bacillati</taxon>
        <taxon>Actinomycetota</taxon>
        <taxon>Actinomycetes</taxon>
        <taxon>Pseudonocardiales</taxon>
        <taxon>Pseudonocardiaceae</taxon>
        <taxon>Actinokineospora</taxon>
    </lineage>
</organism>
<evidence type="ECO:0000256" key="7">
    <source>
        <dbReference type="SAM" id="Phobius"/>
    </source>
</evidence>
<feature type="transmembrane region" description="Helical" evidence="7">
    <location>
        <begin position="20"/>
        <end position="42"/>
    </location>
</feature>
<evidence type="ECO:0000259" key="8">
    <source>
        <dbReference type="PROSITE" id="PS50850"/>
    </source>
</evidence>
<evidence type="ECO:0000256" key="1">
    <source>
        <dbReference type="ARBA" id="ARBA00004651"/>
    </source>
</evidence>
<dbReference type="PATRIC" id="fig|909613.9.peg.4323"/>
<dbReference type="PROSITE" id="PS50850">
    <property type="entry name" value="MFS"/>
    <property type="match status" value="1"/>
</dbReference>
<feature type="transmembrane region" description="Helical" evidence="7">
    <location>
        <begin position="261"/>
        <end position="282"/>
    </location>
</feature>
<dbReference type="GO" id="GO:0022857">
    <property type="term" value="F:transmembrane transporter activity"/>
    <property type="evidence" value="ECO:0007669"/>
    <property type="project" value="InterPro"/>
</dbReference>
<dbReference type="STRING" id="909613.UO65_4318"/>
<dbReference type="InterPro" id="IPR050171">
    <property type="entry name" value="MFS_Transporters"/>
</dbReference>
<feature type="transmembrane region" description="Helical" evidence="7">
    <location>
        <begin position="83"/>
        <end position="101"/>
    </location>
</feature>
<name>W7IHP0_9PSEU</name>
<keyword evidence="3" id="KW-1003">Cell membrane</keyword>
<keyword evidence="6 7" id="KW-0472">Membrane</keyword>
<feature type="transmembrane region" description="Helical" evidence="7">
    <location>
        <begin position="146"/>
        <end position="168"/>
    </location>
</feature>
<dbReference type="GO" id="GO:0005886">
    <property type="term" value="C:plasma membrane"/>
    <property type="evidence" value="ECO:0007669"/>
    <property type="project" value="UniProtKB-SubCell"/>
</dbReference>
<evidence type="ECO:0000313" key="10">
    <source>
        <dbReference type="Proteomes" id="UP000019277"/>
    </source>
</evidence>
<feature type="transmembrane region" description="Helical" evidence="7">
    <location>
        <begin position="48"/>
        <end position="71"/>
    </location>
</feature>
<evidence type="ECO:0000313" key="9">
    <source>
        <dbReference type="EMBL" id="EWC60430.1"/>
    </source>
</evidence>
<accession>W7IHP0</accession>
<dbReference type="InterPro" id="IPR020846">
    <property type="entry name" value="MFS_dom"/>
</dbReference>
<reference evidence="9 10" key="1">
    <citation type="journal article" date="2014" name="Genome Announc.">
        <title>Draft Genome Sequence of the Antitrypanosomally Active Sponge-Associated Bacterium Actinokineospora sp. Strain EG49.</title>
        <authorList>
            <person name="Harjes J."/>
            <person name="Ryu T."/>
            <person name="Abdelmohsen U.R."/>
            <person name="Moitinho-Silva L."/>
            <person name="Horn H."/>
            <person name="Ravasi T."/>
            <person name="Hentschel U."/>
        </authorList>
    </citation>
    <scope>NUCLEOTIDE SEQUENCE [LARGE SCALE GENOMIC DNA]</scope>
    <source>
        <strain evidence="9 10">EG49</strain>
    </source>
</reference>
<dbReference type="PANTHER" id="PTHR23517:SF13">
    <property type="entry name" value="MAJOR FACILITATOR SUPERFAMILY MFS_1"/>
    <property type="match status" value="1"/>
</dbReference>
<dbReference type="AlphaFoldDB" id="W7IHP0"/>
<evidence type="ECO:0000256" key="3">
    <source>
        <dbReference type="ARBA" id="ARBA00022475"/>
    </source>
</evidence>
<feature type="transmembrane region" description="Helical" evidence="7">
    <location>
        <begin position="222"/>
        <end position="241"/>
    </location>
</feature>
<feature type="transmembrane region" description="Helical" evidence="7">
    <location>
        <begin position="377"/>
        <end position="395"/>
    </location>
</feature>
<comment type="subcellular location">
    <subcellularLocation>
        <location evidence="1">Cell membrane</location>
        <topology evidence="1">Multi-pass membrane protein</topology>
    </subcellularLocation>
</comment>
<keyword evidence="5 7" id="KW-1133">Transmembrane helix</keyword>
<feature type="transmembrane region" description="Helical" evidence="7">
    <location>
        <begin position="349"/>
        <end position="371"/>
    </location>
</feature>
<feature type="domain" description="Major facilitator superfamily (MFS) profile" evidence="8">
    <location>
        <begin position="1"/>
        <end position="401"/>
    </location>
</feature>
<evidence type="ECO:0000256" key="6">
    <source>
        <dbReference type="ARBA" id="ARBA00023136"/>
    </source>
</evidence>
<dbReference type="RefSeq" id="WP_035285370.1">
    <property type="nucleotide sequence ID" value="NZ_AYXG01000161.1"/>
</dbReference>
<sequence>MPRTALPQTDRRRHAVGFHLVAVVFAIALVFSTLPTPLYGLYQLRDHFAAPVITVVFAAYAVGVMAGLYFAGHISDWVGRRRVVLAGTVTELVSAVVFLVWPEVPGLIVARLLCGAGIGVLTATVTAHMGELRAVARPAEHPSRAALAATAVTMGGLALGPVVGGVLAEVLDAPLTGAFVPFVVLFALSLPLLPLIPETVDRPARPPAYRPQRVSVPARSRAAFLSAAAGVFVAFAVLGLFTSLAPTLMAGVFDEPSRVVGGLVAFAVLGAGAVAQVGLAGLDAAVRSRWGVAAMLAGLVLTPVSALLGVELLFWVGGVLGGAGSGLLFRSSVETVSGLAAPGAKAEVLAALFLAAYVGIALPVLGVGLVLVWLPAAVALVVFAVPMSGLVVWAARAGRRS</sequence>
<keyword evidence="2" id="KW-0813">Transport</keyword>
<dbReference type="OrthoDB" id="3177957at2"/>
<dbReference type="SUPFAM" id="SSF103473">
    <property type="entry name" value="MFS general substrate transporter"/>
    <property type="match status" value="1"/>
</dbReference>
<dbReference type="Gene3D" id="1.20.1250.20">
    <property type="entry name" value="MFS general substrate transporter like domains"/>
    <property type="match status" value="1"/>
</dbReference>
<evidence type="ECO:0000256" key="5">
    <source>
        <dbReference type="ARBA" id="ARBA00022989"/>
    </source>
</evidence>